<organism evidence="2">
    <name type="scientific">Klebsiella pneumoniae</name>
    <dbReference type="NCBI Taxonomy" id="573"/>
    <lineage>
        <taxon>Bacteria</taxon>
        <taxon>Pseudomonadati</taxon>
        <taxon>Pseudomonadota</taxon>
        <taxon>Gammaproteobacteria</taxon>
        <taxon>Enterobacterales</taxon>
        <taxon>Enterobacteriaceae</taxon>
        <taxon>Klebsiella/Raoultella group</taxon>
        <taxon>Klebsiella</taxon>
        <taxon>Klebsiella pneumoniae complex</taxon>
    </lineage>
</organism>
<dbReference type="EMBL" id="MN956836">
    <property type="protein sequence ID" value="QTX14121.1"/>
    <property type="molecule type" value="Genomic_DNA"/>
</dbReference>
<feature type="compositionally biased region" description="Basic and acidic residues" evidence="1">
    <location>
        <begin position="139"/>
        <end position="148"/>
    </location>
</feature>
<geneLocation type="plasmid" evidence="2">
    <name>p17-15-vir-like</name>
</geneLocation>
<evidence type="ECO:0000256" key="1">
    <source>
        <dbReference type="SAM" id="MobiDB-lite"/>
    </source>
</evidence>
<keyword evidence="2" id="KW-0548">Nucleotidyltransferase</keyword>
<proteinExistence type="predicted"/>
<reference evidence="2" key="1">
    <citation type="submission" date="2020-01" db="EMBL/GenBank/DDBJ databases">
        <authorList>
            <person name="Qin S."/>
        </authorList>
    </citation>
    <scope>NUCLEOTIDE SEQUENCE</scope>
    <source>
        <strain evidence="2">CVir17-16-YZ6g</strain>
        <plasmid evidence="2">p17-15-vir-like</plasmid>
    </source>
</reference>
<protein>
    <submittedName>
        <fullName evidence="2">Retron-type RNA-directed DNA polymerase</fullName>
        <ecNumber evidence="2">2.7.7.49</ecNumber>
    </submittedName>
</protein>
<keyword evidence="2" id="KW-0614">Plasmid</keyword>
<keyword evidence="2" id="KW-0695">RNA-directed DNA polymerase</keyword>
<evidence type="ECO:0000313" key="2">
    <source>
        <dbReference type="EMBL" id="QTX14121.1"/>
    </source>
</evidence>
<name>A0A8B0SSZ8_KLEPN</name>
<dbReference type="SUPFAM" id="SSF56672">
    <property type="entry name" value="DNA/RNA polymerases"/>
    <property type="match status" value="1"/>
</dbReference>
<sequence length="235" mass="26704">MVRYADDIVIGFDKRYDARRFRIAMQRRLREFGLTVHPEKNPSDGVRPLRCRKTVPSGEKGKPETFNFLGFTHISGKDRNGRFMLIRKTRRDRMTATLKAIKDGLRRRWHYSIPEQGKMAQESGSGIPELSLGTGQLPHHAEVQDTRNKTSGAGRSGAGARRMIRPGRKQTNWQPHGYQGFGFFIHGLWSGSPPDTRGRSPVRKSRTPGSVRGVSGNGYPYRDISEKDMRSSHDR</sequence>
<feature type="compositionally biased region" description="Basic and acidic residues" evidence="1">
    <location>
        <begin position="223"/>
        <end position="235"/>
    </location>
</feature>
<dbReference type="AlphaFoldDB" id="A0A8B0SSZ8"/>
<dbReference type="GO" id="GO:0003964">
    <property type="term" value="F:RNA-directed DNA polymerase activity"/>
    <property type="evidence" value="ECO:0007669"/>
    <property type="project" value="UniProtKB-KW"/>
</dbReference>
<feature type="region of interest" description="Disordered" evidence="1">
    <location>
        <begin position="119"/>
        <end position="176"/>
    </location>
</feature>
<feature type="region of interest" description="Disordered" evidence="1">
    <location>
        <begin position="192"/>
        <end position="235"/>
    </location>
</feature>
<keyword evidence="2" id="KW-0808">Transferase</keyword>
<dbReference type="InterPro" id="IPR043502">
    <property type="entry name" value="DNA/RNA_pol_sf"/>
</dbReference>
<accession>A0A8B0SSZ8</accession>
<dbReference type="EC" id="2.7.7.49" evidence="2"/>